<dbReference type="GO" id="GO:0005634">
    <property type="term" value="C:nucleus"/>
    <property type="evidence" value="ECO:0007669"/>
    <property type="project" value="TreeGrafter"/>
</dbReference>
<dbReference type="PROSITE" id="PS50838">
    <property type="entry name" value="MAGE"/>
    <property type="match status" value="2"/>
</dbReference>
<organism evidence="3 4">
    <name type="scientific">Cervus elaphus hippelaphus</name>
    <name type="common">European red deer</name>
    <dbReference type="NCBI Taxonomy" id="46360"/>
    <lineage>
        <taxon>Eukaryota</taxon>
        <taxon>Metazoa</taxon>
        <taxon>Chordata</taxon>
        <taxon>Craniata</taxon>
        <taxon>Vertebrata</taxon>
        <taxon>Euteleostomi</taxon>
        <taxon>Mammalia</taxon>
        <taxon>Eutheria</taxon>
        <taxon>Laurasiatheria</taxon>
        <taxon>Artiodactyla</taxon>
        <taxon>Ruminantia</taxon>
        <taxon>Pecora</taxon>
        <taxon>Cervidae</taxon>
        <taxon>Cervinae</taxon>
        <taxon>Cervus</taxon>
    </lineage>
</organism>
<protein>
    <submittedName>
        <fullName evidence="3">MAGED1</fullName>
    </submittedName>
</protein>
<dbReference type="PANTHER" id="PTHR11736:SF28">
    <property type="entry name" value="MELANOMA-ASSOCIATED ANTIGEN D1"/>
    <property type="match status" value="1"/>
</dbReference>
<reference evidence="3 4" key="1">
    <citation type="journal article" date="2018" name="Mol. Genet. Genomics">
        <title>The red deer Cervus elaphus genome CerEla1.0: sequencing, annotating, genes, and chromosomes.</title>
        <authorList>
            <person name="Bana N.A."/>
            <person name="Nyiri A."/>
            <person name="Nagy J."/>
            <person name="Frank K."/>
            <person name="Nagy T."/>
            <person name="Steger V."/>
            <person name="Schiller M."/>
            <person name="Lakatos P."/>
            <person name="Sugar L."/>
            <person name="Horn P."/>
            <person name="Barta E."/>
            <person name="Orosz L."/>
        </authorList>
    </citation>
    <scope>NUCLEOTIDE SEQUENCE [LARGE SCALE GENOMIC DNA]</scope>
    <source>
        <strain evidence="3">Hungarian</strain>
    </source>
</reference>
<dbReference type="EMBL" id="MKHE01000034">
    <property type="protein sequence ID" value="OWJ99108.1"/>
    <property type="molecule type" value="Genomic_DNA"/>
</dbReference>
<feature type="compositionally biased region" description="Low complexity" evidence="1">
    <location>
        <begin position="95"/>
        <end position="117"/>
    </location>
</feature>
<keyword evidence="4" id="KW-1185">Reference proteome</keyword>
<accession>A0A212BZC5</accession>
<dbReference type="InterPro" id="IPR002190">
    <property type="entry name" value="MHD_dom"/>
</dbReference>
<gene>
    <name evidence="3" type="ORF">Celaphus_00009955</name>
</gene>
<dbReference type="Gene3D" id="1.10.10.1210">
    <property type="entry name" value="MAGE homology domain, winged helix WH2 motif"/>
    <property type="match status" value="1"/>
</dbReference>
<feature type="region of interest" description="Disordered" evidence="1">
    <location>
        <begin position="269"/>
        <end position="298"/>
    </location>
</feature>
<dbReference type="Gene3D" id="1.10.10.1200">
    <property type="entry name" value="MAGE homology domain, winged helix WH1 motif"/>
    <property type="match status" value="1"/>
</dbReference>
<name>A0A212BZC5_CEREH</name>
<dbReference type="AlphaFoldDB" id="A0A212BZC5"/>
<dbReference type="SMART" id="SM01373">
    <property type="entry name" value="MAGE"/>
    <property type="match status" value="1"/>
</dbReference>
<feature type="compositionally biased region" description="Polar residues" evidence="1">
    <location>
        <begin position="287"/>
        <end position="298"/>
    </location>
</feature>
<feature type="region of interest" description="Disordered" evidence="1">
    <location>
        <begin position="95"/>
        <end position="125"/>
    </location>
</feature>
<dbReference type="FunFam" id="1.10.10.1210:FF:000001">
    <property type="entry name" value="melanoma-associated antigen D1"/>
    <property type="match status" value="1"/>
</dbReference>
<dbReference type="PANTHER" id="PTHR11736">
    <property type="entry name" value="MELANOMA-ASSOCIATED ANTIGEN MAGE ANTIGEN"/>
    <property type="match status" value="1"/>
</dbReference>
<feature type="domain" description="MAGE" evidence="2">
    <location>
        <begin position="18"/>
        <end position="68"/>
    </location>
</feature>
<feature type="domain" description="MAGE" evidence="2">
    <location>
        <begin position="337"/>
        <end position="391"/>
    </location>
</feature>
<evidence type="ECO:0000259" key="2">
    <source>
        <dbReference type="PROSITE" id="PS50838"/>
    </source>
</evidence>
<evidence type="ECO:0000313" key="3">
    <source>
        <dbReference type="EMBL" id="OWJ99108.1"/>
    </source>
</evidence>
<dbReference type="GO" id="GO:0000122">
    <property type="term" value="P:negative regulation of transcription by RNA polymerase II"/>
    <property type="evidence" value="ECO:0007669"/>
    <property type="project" value="TreeGrafter"/>
</dbReference>
<dbReference type="InterPro" id="IPR041898">
    <property type="entry name" value="MAGE_WH1"/>
</dbReference>
<dbReference type="Proteomes" id="UP000242450">
    <property type="component" value="Chromosome X"/>
</dbReference>
<sequence>MLTDRRGHERGGKEQRRIAEKANKLVKYLMLKDYTKVPIKRSEMLRDIIREYTDVYPEIIERACFVLEKAEASVEDSTLLMQTLMEAIQISEAPPTNQATAAASAPNASPQSSQPPAVSEMADTQALATATKPKAAFKVQNATTKGPNAAYDFSQAFNAKETSNMLPTAPFKSQNAPAKGPNTAYDFSQAAPTSELTANKSEMAFKAQNTTTKVVPNAAYNFSQSLNAGEMVNTQPKTAFKAWNDTTTAPTPDTQTQNVNQAKMATSHADIEADPSPGICESDGAAAQTSADGSQAQNLESRTIIRGKRTRKINNLNVEESSSGDQRRAPLAPGTWRYLDYRRVPNSNPPEYEFLWGLRSYHETSKMKVLRFIAEVQKRDPRDWTAQFMEAADEALDALDAAAAEAEARAEARTRMGIGDEAVSGPWSWDDIEFELLTWDEEGDFGDPWSRIPFTFWARYHQNARSRFPQTFAGPIIGPGGTASANFAANFGAIGFFWVE</sequence>
<evidence type="ECO:0000256" key="1">
    <source>
        <dbReference type="SAM" id="MobiDB-lite"/>
    </source>
</evidence>
<dbReference type="InterPro" id="IPR037445">
    <property type="entry name" value="MAGE"/>
</dbReference>
<comment type="caution">
    <text evidence="3">The sequence shown here is derived from an EMBL/GenBank/DDBJ whole genome shotgun (WGS) entry which is preliminary data.</text>
</comment>
<proteinExistence type="predicted"/>
<evidence type="ECO:0000313" key="4">
    <source>
        <dbReference type="Proteomes" id="UP000242450"/>
    </source>
</evidence>
<dbReference type="InterPro" id="IPR041899">
    <property type="entry name" value="MAGE_WH2"/>
</dbReference>
<dbReference type="OrthoDB" id="205198at2759"/>